<feature type="transmembrane region" description="Helical" evidence="19">
    <location>
        <begin position="57"/>
        <end position="76"/>
    </location>
</feature>
<evidence type="ECO:0000256" key="3">
    <source>
        <dbReference type="ARBA" id="ARBA00004663"/>
    </source>
</evidence>
<dbReference type="EMBL" id="CP073910">
    <property type="protein sequence ID" value="QUT07387.1"/>
    <property type="molecule type" value="Genomic_DNA"/>
</dbReference>
<dbReference type="RefSeq" id="WP_212610543.1">
    <property type="nucleotide sequence ID" value="NZ_CP073910.1"/>
</dbReference>
<evidence type="ECO:0000256" key="16">
    <source>
        <dbReference type="ARBA" id="ARBA00032853"/>
    </source>
</evidence>
<evidence type="ECO:0000256" key="13">
    <source>
        <dbReference type="ARBA" id="ARBA00023136"/>
    </source>
</evidence>
<feature type="transmembrane region" description="Helical" evidence="19">
    <location>
        <begin position="131"/>
        <end position="154"/>
    </location>
</feature>
<dbReference type="GO" id="GO:0008818">
    <property type="term" value="F:cobalamin 5'-phosphate synthase activity"/>
    <property type="evidence" value="ECO:0007669"/>
    <property type="project" value="UniProtKB-UniRule"/>
</dbReference>
<evidence type="ECO:0000256" key="8">
    <source>
        <dbReference type="ARBA" id="ARBA00022573"/>
    </source>
</evidence>
<dbReference type="AlphaFoldDB" id="A0A975KC64"/>
<sequence length="238" mass="25073">MKGLILAIQFLTRLPMPRVTANDTDFAASMRWFPAAGLAVGLFVSGAAWLGAHIDPWTGALAGLAMWTLITGGLHLDGLADLADAGGAAHKDRERLLAVLADPHVGSFGVVAIALQIVAKLILLHGMVMAGLFPALILIPFAARIGPLVWTLWLPPLHAGLAARFRDAIRPVHIALWGAILIAGAWVSPALLLAFLMIPIWAWHVRRRLGGISGDGHGAGIELMETGLLAAILAANAY</sequence>
<evidence type="ECO:0000256" key="14">
    <source>
        <dbReference type="ARBA" id="ARBA00025228"/>
    </source>
</evidence>
<keyword evidence="11 19" id="KW-0460">Magnesium</keyword>
<dbReference type="PANTHER" id="PTHR34148">
    <property type="entry name" value="ADENOSYLCOBINAMIDE-GDP RIBAZOLETRANSFERASE"/>
    <property type="match status" value="1"/>
</dbReference>
<organism evidence="20 21">
    <name type="scientific">Sphingobium phenoxybenzoativorans</name>
    <dbReference type="NCBI Taxonomy" id="1592790"/>
    <lineage>
        <taxon>Bacteria</taxon>
        <taxon>Pseudomonadati</taxon>
        <taxon>Pseudomonadota</taxon>
        <taxon>Alphaproteobacteria</taxon>
        <taxon>Sphingomonadales</taxon>
        <taxon>Sphingomonadaceae</taxon>
        <taxon>Sphingobium</taxon>
    </lineage>
</organism>
<dbReference type="KEGG" id="spph:KFK14_08310"/>
<evidence type="ECO:0000256" key="6">
    <source>
        <dbReference type="ARBA" id="ARBA00015850"/>
    </source>
</evidence>
<keyword evidence="13 19" id="KW-0472">Membrane</keyword>
<protein>
    <recommendedName>
        <fullName evidence="6 19">Adenosylcobinamide-GDP ribazoletransferase</fullName>
        <ecNumber evidence="5 19">2.7.8.26</ecNumber>
    </recommendedName>
    <alternativeName>
        <fullName evidence="16 19">Cobalamin synthase</fullName>
    </alternativeName>
    <alternativeName>
        <fullName evidence="15 19">Cobalamin-5'-phosphate synthase</fullName>
    </alternativeName>
</protein>
<evidence type="ECO:0000256" key="1">
    <source>
        <dbReference type="ARBA" id="ARBA00001946"/>
    </source>
</evidence>
<dbReference type="HAMAP" id="MF_00719">
    <property type="entry name" value="CobS"/>
    <property type="match status" value="1"/>
</dbReference>
<dbReference type="Pfam" id="PF02654">
    <property type="entry name" value="CobS"/>
    <property type="match status" value="1"/>
</dbReference>
<evidence type="ECO:0000256" key="4">
    <source>
        <dbReference type="ARBA" id="ARBA00010561"/>
    </source>
</evidence>
<keyword evidence="21" id="KW-1185">Reference proteome</keyword>
<evidence type="ECO:0000256" key="19">
    <source>
        <dbReference type="HAMAP-Rule" id="MF_00719"/>
    </source>
</evidence>
<dbReference type="EC" id="2.7.8.26" evidence="5 19"/>
<evidence type="ECO:0000256" key="12">
    <source>
        <dbReference type="ARBA" id="ARBA00022989"/>
    </source>
</evidence>
<dbReference type="GO" id="GO:0051073">
    <property type="term" value="F:adenosylcobinamide-GDP ribazoletransferase activity"/>
    <property type="evidence" value="ECO:0007669"/>
    <property type="project" value="UniProtKB-UniRule"/>
</dbReference>
<comment type="subcellular location">
    <subcellularLocation>
        <location evidence="2 19">Cell membrane</location>
        <topology evidence="2 19">Multi-pass membrane protein</topology>
    </subcellularLocation>
</comment>
<comment type="catalytic activity">
    <reaction evidence="18 19">
        <text>alpha-ribazole 5'-phosphate + adenosylcob(III)inamide-GDP = adenosylcob(III)alamin 5'-phosphate + GMP + H(+)</text>
        <dbReference type="Rhea" id="RHEA:23560"/>
        <dbReference type="ChEBI" id="CHEBI:15378"/>
        <dbReference type="ChEBI" id="CHEBI:57918"/>
        <dbReference type="ChEBI" id="CHEBI:58115"/>
        <dbReference type="ChEBI" id="CHEBI:60487"/>
        <dbReference type="ChEBI" id="CHEBI:60493"/>
        <dbReference type="EC" id="2.7.8.26"/>
    </reaction>
</comment>
<comment type="pathway">
    <text evidence="3 19">Cofactor biosynthesis; adenosylcobalamin biosynthesis; adenosylcobalamin from cob(II)yrinate a,c-diamide: step 7/7.</text>
</comment>
<evidence type="ECO:0000256" key="9">
    <source>
        <dbReference type="ARBA" id="ARBA00022679"/>
    </source>
</evidence>
<feature type="transmembrane region" description="Helical" evidence="19">
    <location>
        <begin position="31"/>
        <end position="50"/>
    </location>
</feature>
<evidence type="ECO:0000313" key="20">
    <source>
        <dbReference type="EMBL" id="QUT07387.1"/>
    </source>
</evidence>
<dbReference type="GO" id="GO:0005886">
    <property type="term" value="C:plasma membrane"/>
    <property type="evidence" value="ECO:0007669"/>
    <property type="project" value="UniProtKB-SubCell"/>
</dbReference>
<evidence type="ECO:0000256" key="18">
    <source>
        <dbReference type="ARBA" id="ARBA00049504"/>
    </source>
</evidence>
<keyword evidence="9 19" id="KW-0808">Transferase</keyword>
<dbReference type="GO" id="GO:0009236">
    <property type="term" value="P:cobalamin biosynthetic process"/>
    <property type="evidence" value="ECO:0007669"/>
    <property type="project" value="UniProtKB-UniRule"/>
</dbReference>
<evidence type="ECO:0000256" key="2">
    <source>
        <dbReference type="ARBA" id="ARBA00004651"/>
    </source>
</evidence>
<reference evidence="20" key="1">
    <citation type="submission" date="2021-04" db="EMBL/GenBank/DDBJ databases">
        <title>Isolation of p-tert-butylphenol degrading bacteria Sphingobium phenoxybenzoativorans Tas13 from active sludge.</title>
        <authorList>
            <person name="Li Y."/>
        </authorList>
    </citation>
    <scope>NUCLEOTIDE SEQUENCE</scope>
    <source>
        <strain evidence="20">Tas13</strain>
    </source>
</reference>
<dbReference type="InterPro" id="IPR003805">
    <property type="entry name" value="CobS"/>
</dbReference>
<keyword evidence="8 19" id="KW-0169">Cobalamin biosynthesis</keyword>
<evidence type="ECO:0000256" key="5">
    <source>
        <dbReference type="ARBA" id="ARBA00013200"/>
    </source>
</evidence>
<keyword evidence="7 19" id="KW-1003">Cell membrane</keyword>
<evidence type="ECO:0000256" key="10">
    <source>
        <dbReference type="ARBA" id="ARBA00022692"/>
    </source>
</evidence>
<keyword evidence="12 19" id="KW-1133">Transmembrane helix</keyword>
<dbReference type="PANTHER" id="PTHR34148:SF1">
    <property type="entry name" value="ADENOSYLCOBINAMIDE-GDP RIBAZOLETRANSFERASE"/>
    <property type="match status" value="1"/>
</dbReference>
<dbReference type="Proteomes" id="UP000681425">
    <property type="component" value="Chromosome"/>
</dbReference>
<evidence type="ECO:0000256" key="11">
    <source>
        <dbReference type="ARBA" id="ARBA00022842"/>
    </source>
</evidence>
<name>A0A975KC64_9SPHN</name>
<keyword evidence="10 19" id="KW-0812">Transmembrane</keyword>
<comment type="cofactor">
    <cofactor evidence="1 19">
        <name>Mg(2+)</name>
        <dbReference type="ChEBI" id="CHEBI:18420"/>
    </cofactor>
</comment>
<evidence type="ECO:0000256" key="17">
    <source>
        <dbReference type="ARBA" id="ARBA00048623"/>
    </source>
</evidence>
<evidence type="ECO:0000256" key="7">
    <source>
        <dbReference type="ARBA" id="ARBA00022475"/>
    </source>
</evidence>
<comment type="function">
    <text evidence="14 19">Joins adenosylcobinamide-GDP and alpha-ribazole to generate adenosylcobalamin (Ado-cobalamin). Also synthesizes adenosylcobalamin 5'-phosphate from adenosylcobinamide-GDP and alpha-ribazole 5'-phosphate.</text>
</comment>
<accession>A0A975KC64</accession>
<evidence type="ECO:0000256" key="15">
    <source>
        <dbReference type="ARBA" id="ARBA00032605"/>
    </source>
</evidence>
<evidence type="ECO:0000313" key="21">
    <source>
        <dbReference type="Proteomes" id="UP000681425"/>
    </source>
</evidence>
<gene>
    <name evidence="19" type="primary">cobS</name>
    <name evidence="20" type="ORF">KFK14_08310</name>
</gene>
<feature type="transmembrane region" description="Helical" evidence="19">
    <location>
        <begin position="174"/>
        <end position="198"/>
    </location>
</feature>
<feature type="transmembrane region" description="Helical" evidence="19">
    <location>
        <begin position="96"/>
        <end position="119"/>
    </location>
</feature>
<comment type="similarity">
    <text evidence="4 19">Belongs to the CobS family.</text>
</comment>
<comment type="catalytic activity">
    <reaction evidence="17 19">
        <text>alpha-ribazole + adenosylcob(III)inamide-GDP = adenosylcob(III)alamin + GMP + H(+)</text>
        <dbReference type="Rhea" id="RHEA:16049"/>
        <dbReference type="ChEBI" id="CHEBI:10329"/>
        <dbReference type="ChEBI" id="CHEBI:15378"/>
        <dbReference type="ChEBI" id="CHEBI:18408"/>
        <dbReference type="ChEBI" id="CHEBI:58115"/>
        <dbReference type="ChEBI" id="CHEBI:60487"/>
        <dbReference type="EC" id="2.7.8.26"/>
    </reaction>
</comment>
<proteinExistence type="inferred from homology"/>